<dbReference type="EMBL" id="LBOV01000011">
    <property type="protein sequence ID" value="KKP43754.1"/>
    <property type="molecule type" value="Genomic_DNA"/>
</dbReference>
<reference evidence="1 2" key="1">
    <citation type="journal article" date="2015" name="Nature">
        <title>rRNA introns, odd ribosomes, and small enigmatic genomes across a large radiation of phyla.</title>
        <authorList>
            <person name="Brown C.T."/>
            <person name="Hug L.A."/>
            <person name="Thomas B.C."/>
            <person name="Sharon I."/>
            <person name="Castelle C.J."/>
            <person name="Singh A."/>
            <person name="Wilkins M.J."/>
            <person name="Williams K.H."/>
            <person name="Banfield J.F."/>
        </authorList>
    </citation>
    <scope>NUCLEOTIDE SEQUENCE [LARGE SCALE GENOMIC DNA]</scope>
</reference>
<proteinExistence type="predicted"/>
<accession>A0A0F9ZI00</accession>
<name>A0A0F9ZI00_9BACT</name>
<dbReference type="AlphaFoldDB" id="A0A0F9ZI00"/>
<evidence type="ECO:0000313" key="1">
    <source>
        <dbReference type="EMBL" id="KKP43754.1"/>
    </source>
</evidence>
<sequence>MDSYESIVRKLECRISNLRGSENIDLEIAEILKLVYILKHCADKKKKAPVDAGGFLQLSLSL</sequence>
<gene>
    <name evidence="1" type="ORF">UR34_C0011G0008</name>
</gene>
<evidence type="ECO:0000313" key="2">
    <source>
        <dbReference type="Proteomes" id="UP000034302"/>
    </source>
</evidence>
<comment type="caution">
    <text evidence="1">The sequence shown here is derived from an EMBL/GenBank/DDBJ whole genome shotgun (WGS) entry which is preliminary data.</text>
</comment>
<dbReference type="Proteomes" id="UP000034302">
    <property type="component" value="Unassembled WGS sequence"/>
</dbReference>
<protein>
    <submittedName>
        <fullName evidence="1">Uncharacterized protein</fullName>
    </submittedName>
</protein>
<organism evidence="1 2">
    <name type="scientific">candidate division WS6 bacterium GW2011_GWC1_33_20</name>
    <dbReference type="NCBI Taxonomy" id="1619089"/>
    <lineage>
        <taxon>Bacteria</taxon>
        <taxon>Candidatus Dojkabacteria</taxon>
    </lineage>
</organism>